<sequence length="705" mass="79983">MMIMYVETFDEKQHNDHLSPDKMRVRKENDDLSVHAIAGTHCVLLGFDVKGYGTTKPDSTDLSAMLAGVALDSERLNHNIDVINPSSVVFVGFSIDRQDQVTKQIVSLNAGGKPIQKFHFGDYTALPGRRYAYTVGRMIRSSSSDDSTSQFVVDGSKVALTVSTEDPTEGSHGIFFNRGAAGSKAYSEKFGEFCKYHIVRHLGRPEWRKIINPRSIPDPEKSKEARAWLSRGLEEALLQFIDQASGTEYRLLAAVYEFSHEETIQAFASAIERGVDVKIIRHCKGTFRARVKRNDIVKDDSGKIVKDWIPDSTTDEATKAIDAVGFNNMKIAHIWHNETFIERRHSAGLMHNKFIILLKNEKPVSVWTGSINFTDSGFYGQSNVGHILRDDGVTSQYLEYWQHLSQDLPGRKHPSHEDNHEPMDDMNECQQPDLEGQVKSPSIHVIFSPRKTTDMLQWYADRLRDASTSVHYTAAFGIAQPIAQMLNRGHFFSESKPKTDEGLRRSPRIARRSKGTNASDGLQLRYVLLDSKPSKHSREKNEQNAQKKGEDYADYYDLVKIRENRLAYGAVLHPNGKPDASDDECLTGLTTFVDYIHTKYLIVDALTDNPLVVTGSANFSVASTDKNDENSLVIQGDTRVADIYLTEFMRLFDHFHSRDEYNDFWGQKSSEDRGRAWGEVVVDETWLRPYFDPSNQLYHERLLLR</sequence>
<dbReference type="Gene3D" id="3.30.870.10">
    <property type="entry name" value="Endonuclease Chain A"/>
    <property type="match status" value="2"/>
</dbReference>
<protein>
    <recommendedName>
        <fullName evidence="5">Mitochondrial cardiolipin hydrolase</fullName>
    </recommendedName>
</protein>
<evidence type="ECO:0000256" key="6">
    <source>
        <dbReference type="SAM" id="MobiDB-lite"/>
    </source>
</evidence>
<evidence type="ECO:0000256" key="4">
    <source>
        <dbReference type="ARBA" id="ARBA00038012"/>
    </source>
</evidence>
<gene>
    <name evidence="8" type="ORF">ACHAW5_008927</name>
</gene>
<dbReference type="PANTHER" id="PTHR43856:SF1">
    <property type="entry name" value="MITOCHONDRIAL CARDIOLIPIN HYDROLASE"/>
    <property type="match status" value="1"/>
</dbReference>
<dbReference type="PANTHER" id="PTHR43856">
    <property type="entry name" value="CARDIOLIPIN HYDROLASE"/>
    <property type="match status" value="1"/>
</dbReference>
<proteinExistence type="inferred from homology"/>
<dbReference type="SUPFAM" id="SSF56024">
    <property type="entry name" value="Phospholipase D/nuclease"/>
    <property type="match status" value="2"/>
</dbReference>
<dbReference type="CDD" id="cd09172">
    <property type="entry name" value="PLDc_Nuc_like_unchar1_1"/>
    <property type="match status" value="1"/>
</dbReference>
<organism evidence="8 9">
    <name type="scientific">Stephanodiscus triporus</name>
    <dbReference type="NCBI Taxonomy" id="2934178"/>
    <lineage>
        <taxon>Eukaryota</taxon>
        <taxon>Sar</taxon>
        <taxon>Stramenopiles</taxon>
        <taxon>Ochrophyta</taxon>
        <taxon>Bacillariophyta</taxon>
        <taxon>Coscinodiscophyceae</taxon>
        <taxon>Thalassiosirophycidae</taxon>
        <taxon>Stephanodiscales</taxon>
        <taxon>Stephanodiscaceae</taxon>
        <taxon>Stephanodiscus</taxon>
    </lineage>
</organism>
<keyword evidence="2" id="KW-0442">Lipid degradation</keyword>
<dbReference type="AlphaFoldDB" id="A0ABD3Q998"/>
<keyword evidence="1" id="KW-0378">Hydrolase</keyword>
<dbReference type="GO" id="GO:0016787">
    <property type="term" value="F:hydrolase activity"/>
    <property type="evidence" value="ECO:0007669"/>
    <property type="project" value="UniProtKB-KW"/>
</dbReference>
<evidence type="ECO:0000256" key="3">
    <source>
        <dbReference type="ARBA" id="ARBA00023098"/>
    </source>
</evidence>
<dbReference type="InterPro" id="IPR025202">
    <property type="entry name" value="PLD-like_dom"/>
</dbReference>
<feature type="region of interest" description="Disordered" evidence="6">
    <location>
        <begin position="493"/>
        <end position="517"/>
    </location>
</feature>
<evidence type="ECO:0000313" key="9">
    <source>
        <dbReference type="Proteomes" id="UP001530315"/>
    </source>
</evidence>
<dbReference type="EMBL" id="JALLAZ020000370">
    <property type="protein sequence ID" value="KAL3796902.1"/>
    <property type="molecule type" value="Genomic_DNA"/>
</dbReference>
<evidence type="ECO:0000256" key="2">
    <source>
        <dbReference type="ARBA" id="ARBA00022963"/>
    </source>
</evidence>
<dbReference type="Proteomes" id="UP001530315">
    <property type="component" value="Unassembled WGS sequence"/>
</dbReference>
<name>A0ABD3Q998_9STRA</name>
<evidence type="ECO:0000259" key="7">
    <source>
        <dbReference type="PROSITE" id="PS50035"/>
    </source>
</evidence>
<accession>A0ABD3Q998</accession>
<dbReference type="GO" id="GO:0016042">
    <property type="term" value="P:lipid catabolic process"/>
    <property type="evidence" value="ECO:0007669"/>
    <property type="project" value="UniProtKB-KW"/>
</dbReference>
<reference evidence="8 9" key="1">
    <citation type="submission" date="2024-10" db="EMBL/GenBank/DDBJ databases">
        <title>Updated reference genomes for cyclostephanoid diatoms.</title>
        <authorList>
            <person name="Roberts W.R."/>
            <person name="Alverson A.J."/>
        </authorList>
    </citation>
    <scope>NUCLEOTIDE SEQUENCE [LARGE SCALE GENOMIC DNA]</scope>
    <source>
        <strain evidence="8 9">AJA276-08</strain>
    </source>
</reference>
<keyword evidence="9" id="KW-1185">Reference proteome</keyword>
<dbReference type="InterPro" id="IPR001736">
    <property type="entry name" value="PLipase_D/transphosphatidylase"/>
</dbReference>
<evidence type="ECO:0000313" key="8">
    <source>
        <dbReference type="EMBL" id="KAL3796902.1"/>
    </source>
</evidence>
<evidence type="ECO:0000256" key="5">
    <source>
        <dbReference type="ARBA" id="ARBA00040549"/>
    </source>
</evidence>
<evidence type="ECO:0000256" key="1">
    <source>
        <dbReference type="ARBA" id="ARBA00022801"/>
    </source>
</evidence>
<keyword evidence="3" id="KW-0443">Lipid metabolism</keyword>
<feature type="domain" description="PLD phosphodiesterase" evidence="7">
    <location>
        <begin position="592"/>
        <end position="623"/>
    </location>
</feature>
<dbReference type="PROSITE" id="PS50035">
    <property type="entry name" value="PLD"/>
    <property type="match status" value="1"/>
</dbReference>
<comment type="caution">
    <text evidence="8">The sequence shown here is derived from an EMBL/GenBank/DDBJ whole genome shotgun (WGS) entry which is preliminary data.</text>
</comment>
<dbReference type="Pfam" id="PF13091">
    <property type="entry name" value="PLDc_2"/>
    <property type="match status" value="2"/>
</dbReference>
<comment type="similarity">
    <text evidence="4">Belongs to the phospholipase D family. MitoPLD/Zucchini subfamily.</text>
</comment>
<dbReference type="InterPro" id="IPR051406">
    <property type="entry name" value="PLD_domain"/>
</dbReference>
<feature type="compositionally biased region" description="Basic and acidic residues" evidence="6">
    <location>
        <begin position="493"/>
        <end position="504"/>
    </location>
</feature>
<feature type="compositionally biased region" description="Basic residues" evidence="6">
    <location>
        <begin position="505"/>
        <end position="514"/>
    </location>
</feature>